<evidence type="ECO:0000256" key="2">
    <source>
        <dbReference type="ARBA" id="ARBA00007236"/>
    </source>
</evidence>
<keyword evidence="4" id="KW-0964">Secreted</keyword>
<dbReference type="GO" id="GO:0032755">
    <property type="term" value="P:positive regulation of interleukin-6 production"/>
    <property type="evidence" value="ECO:0007669"/>
    <property type="project" value="Ensembl"/>
</dbReference>
<dbReference type="GO" id="GO:0005615">
    <property type="term" value="C:extracellular space"/>
    <property type="evidence" value="ECO:0007669"/>
    <property type="project" value="UniProtKB-KW"/>
</dbReference>
<dbReference type="Pfam" id="PF06083">
    <property type="entry name" value="IL17"/>
    <property type="match status" value="1"/>
</dbReference>
<protein>
    <submittedName>
        <fullName evidence="7">Interleukin 17F</fullName>
    </submittedName>
</protein>
<dbReference type="eggNOG" id="ENOG502S5A0">
    <property type="taxonomic scope" value="Eukaryota"/>
</dbReference>
<dbReference type="GO" id="GO:1900017">
    <property type="term" value="P:positive regulation of cytokine production involved in inflammatory response"/>
    <property type="evidence" value="ECO:0007669"/>
    <property type="project" value="Ensembl"/>
</dbReference>
<dbReference type="GO" id="GO:0050830">
    <property type="term" value="P:defense response to Gram-positive bacterium"/>
    <property type="evidence" value="ECO:0007669"/>
    <property type="project" value="Ensembl"/>
</dbReference>
<dbReference type="GO" id="GO:0032645">
    <property type="term" value="P:regulation of granulocyte macrophage colony-stimulating factor production"/>
    <property type="evidence" value="ECO:0007669"/>
    <property type="project" value="Ensembl"/>
</dbReference>
<dbReference type="GO" id="GO:0042803">
    <property type="term" value="F:protein homodimerization activity"/>
    <property type="evidence" value="ECO:0007669"/>
    <property type="project" value="Ensembl"/>
</dbReference>
<accession>G3SPX6</accession>
<reference evidence="7 8" key="1">
    <citation type="submission" date="2009-06" db="EMBL/GenBank/DDBJ databases">
        <title>The Genome Sequence of Loxodonta africana (African elephant).</title>
        <authorList>
            <person name="Di Palma F."/>
            <person name="Heiman D."/>
            <person name="Young S."/>
            <person name="Johnson J."/>
            <person name="Lander E.S."/>
            <person name="Lindblad-Toh K."/>
        </authorList>
    </citation>
    <scope>NUCLEOTIDE SEQUENCE [LARGE SCALE GENOMIC DNA]</scope>
    <source>
        <strain evidence="7 8">Isolate ISIS603380</strain>
    </source>
</reference>
<feature type="signal peptide" evidence="6">
    <location>
        <begin position="1"/>
        <end position="28"/>
    </location>
</feature>
<dbReference type="STRING" id="9785.ENSLAFP00000001797"/>
<dbReference type="FunCoup" id="G3SPX6">
    <property type="interactions" value="9"/>
</dbReference>
<dbReference type="GO" id="GO:0045944">
    <property type="term" value="P:positive regulation of transcription by RNA polymerase II"/>
    <property type="evidence" value="ECO:0007669"/>
    <property type="project" value="Ensembl"/>
</dbReference>
<feature type="chain" id="PRO_5003454035" evidence="6">
    <location>
        <begin position="29"/>
        <end position="160"/>
    </location>
</feature>
<reference evidence="7" key="2">
    <citation type="submission" date="2025-08" db="UniProtKB">
        <authorList>
            <consortium name="Ensembl"/>
        </authorList>
    </citation>
    <scope>IDENTIFICATION</scope>
    <source>
        <strain evidence="7">Isolate ISIS603380</strain>
    </source>
</reference>
<evidence type="ECO:0000256" key="1">
    <source>
        <dbReference type="ARBA" id="ARBA00004613"/>
    </source>
</evidence>
<dbReference type="InterPro" id="IPR029034">
    <property type="entry name" value="Cystine-knot_cytokine"/>
</dbReference>
<sequence>PTVTSSLFQVKPLLLLILGLTLLRMVVAWKIPKAGATALRTPENCPSLEESTVALDIRILNKNQGGPTLPSINNRSTSPWDYNITRDLNRFPSSIAEARCRSFSCIDADGKPNDFMNSVPIHQEILVLRREPQGCLPFRLEKIRVTVGCTCVIPLVHQVD</sequence>
<dbReference type="GO" id="GO:0032677">
    <property type="term" value="P:regulation of interleukin-8 production"/>
    <property type="evidence" value="ECO:0007669"/>
    <property type="project" value="Ensembl"/>
</dbReference>
<dbReference type="Gene3D" id="2.10.90.10">
    <property type="entry name" value="Cystine-knot cytokines"/>
    <property type="match status" value="1"/>
</dbReference>
<dbReference type="GO" id="GO:0051216">
    <property type="term" value="P:cartilage development"/>
    <property type="evidence" value="ECO:0007669"/>
    <property type="project" value="Ensembl"/>
</dbReference>
<keyword evidence="8" id="KW-1185">Reference proteome</keyword>
<dbReference type="GO" id="GO:0005126">
    <property type="term" value="F:cytokine receptor binding"/>
    <property type="evidence" value="ECO:0007669"/>
    <property type="project" value="Ensembl"/>
</dbReference>
<keyword evidence="5 6" id="KW-0732">Signal</keyword>
<dbReference type="GO" id="GO:0046982">
    <property type="term" value="F:protein heterodimerization activity"/>
    <property type="evidence" value="ECO:0007669"/>
    <property type="project" value="Ensembl"/>
</dbReference>
<evidence type="ECO:0000256" key="3">
    <source>
        <dbReference type="ARBA" id="ARBA00022514"/>
    </source>
</evidence>
<comment type="subcellular location">
    <subcellularLocation>
        <location evidence="1">Secreted</location>
    </subcellularLocation>
</comment>
<dbReference type="GO" id="GO:0050829">
    <property type="term" value="P:defense response to Gram-negative bacterium"/>
    <property type="evidence" value="ECO:0007669"/>
    <property type="project" value="Ensembl"/>
</dbReference>
<dbReference type="SUPFAM" id="SSF57501">
    <property type="entry name" value="Cystine-knot cytokines"/>
    <property type="match status" value="1"/>
</dbReference>
<dbReference type="GO" id="GO:0019955">
    <property type="term" value="F:cytokine binding"/>
    <property type="evidence" value="ECO:0007669"/>
    <property type="project" value="Ensembl"/>
</dbReference>
<name>G3SPX6_LOXAF</name>
<evidence type="ECO:0000256" key="5">
    <source>
        <dbReference type="ARBA" id="ARBA00022729"/>
    </source>
</evidence>
<dbReference type="GO" id="GO:2000340">
    <property type="term" value="P:positive regulation of chemokine (C-X-C motif) ligand 1 production"/>
    <property type="evidence" value="ECO:0007669"/>
    <property type="project" value="Ensembl"/>
</dbReference>
<evidence type="ECO:0000256" key="4">
    <source>
        <dbReference type="ARBA" id="ARBA00022525"/>
    </source>
</evidence>
<evidence type="ECO:0000313" key="7">
    <source>
        <dbReference type="Ensembl" id="ENSLAFP00000001797.2"/>
    </source>
</evidence>
<dbReference type="GO" id="GO:0006954">
    <property type="term" value="P:inflammatory response"/>
    <property type="evidence" value="ECO:0007669"/>
    <property type="project" value="InterPro"/>
</dbReference>
<dbReference type="OMA" id="SPWDYNV"/>
<keyword evidence="3" id="KW-0202">Cytokine</keyword>
<dbReference type="GO" id="GO:0002225">
    <property type="term" value="P:positive regulation of antimicrobial peptide production"/>
    <property type="evidence" value="ECO:0007669"/>
    <property type="project" value="Ensembl"/>
</dbReference>
<gene>
    <name evidence="7" type="primary">IL17F</name>
</gene>
<dbReference type="GeneTree" id="ENSGT00940000156618"/>
<dbReference type="Ensembl" id="ENSLAFT00000002149.2">
    <property type="protein sequence ID" value="ENSLAFP00000001797.2"/>
    <property type="gene ID" value="ENSLAFG00000002150.2"/>
</dbReference>
<dbReference type="InterPro" id="IPR010345">
    <property type="entry name" value="IL-17_fam"/>
</dbReference>
<dbReference type="GO" id="GO:0005125">
    <property type="term" value="F:cytokine activity"/>
    <property type="evidence" value="ECO:0007669"/>
    <property type="project" value="UniProtKB-KW"/>
</dbReference>
<dbReference type="HOGENOM" id="CLU_118641_0_0_1"/>
<dbReference type="AlphaFoldDB" id="G3SPX6"/>
<evidence type="ECO:0000256" key="6">
    <source>
        <dbReference type="SAM" id="SignalP"/>
    </source>
</evidence>
<proteinExistence type="inferred from homology"/>
<dbReference type="GO" id="GO:0017015">
    <property type="term" value="P:regulation of transforming growth factor beta receptor signaling pathway"/>
    <property type="evidence" value="ECO:0007669"/>
    <property type="project" value="Ensembl"/>
</dbReference>
<dbReference type="GO" id="GO:0032663">
    <property type="term" value="P:regulation of interleukin-2 production"/>
    <property type="evidence" value="ECO:0007669"/>
    <property type="project" value="Ensembl"/>
</dbReference>
<comment type="similarity">
    <text evidence="2">Belongs to the IL-17 family.</text>
</comment>
<dbReference type="GO" id="GO:0016525">
    <property type="term" value="P:negative regulation of angiogenesis"/>
    <property type="evidence" value="ECO:0007669"/>
    <property type="project" value="Ensembl"/>
</dbReference>
<evidence type="ECO:0000313" key="8">
    <source>
        <dbReference type="Proteomes" id="UP000007646"/>
    </source>
</evidence>
<reference evidence="7" key="3">
    <citation type="submission" date="2025-09" db="UniProtKB">
        <authorList>
            <consortium name="Ensembl"/>
        </authorList>
    </citation>
    <scope>IDENTIFICATION</scope>
    <source>
        <strain evidence="7">Isolate ISIS603380</strain>
    </source>
</reference>
<dbReference type="GO" id="GO:0097400">
    <property type="term" value="P:interleukin-17-mediated signaling pathway"/>
    <property type="evidence" value="ECO:0007669"/>
    <property type="project" value="Ensembl"/>
</dbReference>
<dbReference type="Proteomes" id="UP000007646">
    <property type="component" value="Unassembled WGS sequence"/>
</dbReference>
<dbReference type="GO" id="GO:0032761">
    <property type="term" value="P:positive regulation of lymphotoxin A production"/>
    <property type="evidence" value="ECO:0007669"/>
    <property type="project" value="Ensembl"/>
</dbReference>
<organism evidence="7 8">
    <name type="scientific">Loxodonta africana</name>
    <name type="common">African elephant</name>
    <dbReference type="NCBI Taxonomy" id="9785"/>
    <lineage>
        <taxon>Eukaryota</taxon>
        <taxon>Metazoa</taxon>
        <taxon>Chordata</taxon>
        <taxon>Craniata</taxon>
        <taxon>Vertebrata</taxon>
        <taxon>Euteleostomi</taxon>
        <taxon>Mammalia</taxon>
        <taxon>Eutheria</taxon>
        <taxon>Afrotheria</taxon>
        <taxon>Proboscidea</taxon>
        <taxon>Elephantidae</taxon>
        <taxon>Loxodonta</taxon>
    </lineage>
</organism>
<dbReference type="InParanoid" id="G3SPX6"/>
<dbReference type="PRINTS" id="PR01932">
    <property type="entry name" value="INTRLEUKIN17"/>
</dbReference>
<dbReference type="InterPro" id="IPR020440">
    <property type="entry name" value="IL-17_chr"/>
</dbReference>